<accession>A0ABU9VGJ3</accession>
<organism evidence="7 8">
    <name type="scientific">Alkalicoccobacillus gibsonii</name>
    <dbReference type="NCBI Taxonomy" id="79881"/>
    <lineage>
        <taxon>Bacteria</taxon>
        <taxon>Bacillati</taxon>
        <taxon>Bacillota</taxon>
        <taxon>Bacilli</taxon>
        <taxon>Bacillales</taxon>
        <taxon>Bacillaceae</taxon>
        <taxon>Alkalicoccobacillus</taxon>
    </lineage>
</organism>
<proteinExistence type="predicted"/>
<evidence type="ECO:0000256" key="5">
    <source>
        <dbReference type="ARBA" id="ARBA00023136"/>
    </source>
</evidence>
<feature type="transmembrane region" description="Helical" evidence="6">
    <location>
        <begin position="171"/>
        <end position="194"/>
    </location>
</feature>
<feature type="transmembrane region" description="Helical" evidence="6">
    <location>
        <begin position="447"/>
        <end position="467"/>
    </location>
</feature>
<feature type="transmembrane region" description="Helical" evidence="6">
    <location>
        <begin position="20"/>
        <end position="38"/>
    </location>
</feature>
<evidence type="ECO:0000256" key="1">
    <source>
        <dbReference type="ARBA" id="ARBA00004651"/>
    </source>
</evidence>
<keyword evidence="3 6" id="KW-0812">Transmembrane</keyword>
<dbReference type="RefSeq" id="WP_343132084.1">
    <property type="nucleotide sequence ID" value="NZ_JBCITK010000001.1"/>
</dbReference>
<dbReference type="EMBL" id="JBCITK010000001">
    <property type="protein sequence ID" value="MEN0643027.1"/>
    <property type="molecule type" value="Genomic_DNA"/>
</dbReference>
<sequence>MQQEKQLTNKKRKWELPHTYALLSFMIVLAALSTYFLTAGSFDRVEKNGRTILVEGSYQAVESSPITPFEILQAIPLGMEDSAQIIFYIFLIGGTFGVITKTGAIDAAVYALVNRLKNNGVLLIPIIMIAFSIPGATIGLSEEVIIFVPIGIAVAKALGYDSITGMSMLNLGAVCGFVGGMLNPFTVGVAQSIAEVPLFSGISFRLIIYVIFLITAIALVMSYAIKVKKDPSYSYLADLPKQDSIASSNTEQIVFTRKHAFVLLTVVAGFTLNVVGIFQWGWYLTEMTGTFLAIGLVAGIIGGLRINGTFDAFTNGMKDVVYGALIVGFARAILVVMEQGQVLDTIVYQLSEMISKIPGTFAVVGMFFVQLFINFFIPSGSGQAATTMPIMTPLSDLLDIQRQVAVLAFQYGDGVMSTINPTNGVLMACLALAGIPYTRWIKYIWKLVVLWIIIAIVGLLAAVWFGIS</sequence>
<keyword evidence="4 6" id="KW-1133">Transmembrane helix</keyword>
<dbReference type="InterPro" id="IPR051679">
    <property type="entry name" value="DASS-Related_Transporters"/>
</dbReference>
<protein>
    <submittedName>
        <fullName evidence="7">Na+/H+ antiporter NhaC family protein</fullName>
    </submittedName>
</protein>
<feature type="transmembrane region" description="Helical" evidence="6">
    <location>
        <begin position="206"/>
        <end position="225"/>
    </location>
</feature>
<feature type="transmembrane region" description="Helical" evidence="6">
    <location>
        <begin position="144"/>
        <end position="159"/>
    </location>
</feature>
<dbReference type="Proteomes" id="UP001418796">
    <property type="component" value="Unassembled WGS sequence"/>
</dbReference>
<dbReference type="PANTHER" id="PTHR43652:SF2">
    <property type="entry name" value="BASIC AMINO ACID ANTIPORTER YFCC-RELATED"/>
    <property type="match status" value="1"/>
</dbReference>
<feature type="transmembrane region" description="Helical" evidence="6">
    <location>
        <begin position="261"/>
        <end position="283"/>
    </location>
</feature>
<reference evidence="7 8" key="1">
    <citation type="submission" date="2024-03" db="EMBL/GenBank/DDBJ databases">
        <title>Bacilli Hybrid Assemblies.</title>
        <authorList>
            <person name="Kovac J."/>
        </authorList>
    </citation>
    <scope>NUCLEOTIDE SEQUENCE [LARGE SCALE GENOMIC DNA]</scope>
    <source>
        <strain evidence="7 8">FSL R7-0666</strain>
    </source>
</reference>
<keyword evidence="2" id="KW-1003">Cell membrane</keyword>
<feature type="transmembrane region" description="Helical" evidence="6">
    <location>
        <begin position="357"/>
        <end position="377"/>
    </location>
</feature>
<evidence type="ECO:0000256" key="3">
    <source>
        <dbReference type="ARBA" id="ARBA00022692"/>
    </source>
</evidence>
<comment type="caution">
    <text evidence="7">The sequence shown here is derived from an EMBL/GenBank/DDBJ whole genome shotgun (WGS) entry which is preliminary data.</text>
</comment>
<feature type="transmembrane region" description="Helical" evidence="6">
    <location>
        <begin position="320"/>
        <end position="337"/>
    </location>
</feature>
<keyword evidence="8" id="KW-1185">Reference proteome</keyword>
<feature type="transmembrane region" description="Helical" evidence="6">
    <location>
        <begin position="289"/>
        <end position="308"/>
    </location>
</feature>
<evidence type="ECO:0000256" key="2">
    <source>
        <dbReference type="ARBA" id="ARBA00022475"/>
    </source>
</evidence>
<evidence type="ECO:0000256" key="6">
    <source>
        <dbReference type="SAM" id="Phobius"/>
    </source>
</evidence>
<keyword evidence="5 6" id="KW-0472">Membrane</keyword>
<feature type="transmembrane region" description="Helical" evidence="6">
    <location>
        <begin position="85"/>
        <end position="113"/>
    </location>
</feature>
<comment type="subcellular location">
    <subcellularLocation>
        <location evidence="1">Cell membrane</location>
        <topology evidence="1">Multi-pass membrane protein</topology>
    </subcellularLocation>
</comment>
<name>A0ABU9VGJ3_9BACI</name>
<feature type="transmembrane region" description="Helical" evidence="6">
    <location>
        <begin position="120"/>
        <end position="138"/>
    </location>
</feature>
<evidence type="ECO:0000313" key="8">
    <source>
        <dbReference type="Proteomes" id="UP001418796"/>
    </source>
</evidence>
<evidence type="ECO:0000313" key="7">
    <source>
        <dbReference type="EMBL" id="MEN0643027.1"/>
    </source>
</evidence>
<dbReference type="PANTHER" id="PTHR43652">
    <property type="entry name" value="BASIC AMINO ACID ANTIPORTER YFCC-RELATED"/>
    <property type="match status" value="1"/>
</dbReference>
<evidence type="ECO:0000256" key="4">
    <source>
        <dbReference type="ARBA" id="ARBA00022989"/>
    </source>
</evidence>
<dbReference type="Pfam" id="PF03606">
    <property type="entry name" value="DcuC"/>
    <property type="match status" value="1"/>
</dbReference>
<gene>
    <name evidence="7" type="ORF">MKY91_07700</name>
</gene>
<dbReference type="InterPro" id="IPR018385">
    <property type="entry name" value="C4_dicarb_anaerob_car-like"/>
</dbReference>